<keyword evidence="4" id="KW-1185">Reference proteome</keyword>
<dbReference type="Proteomes" id="UP001499986">
    <property type="component" value="Unassembled WGS sequence"/>
</dbReference>
<sequence>MSRYSSHRIVARMTDMTSLLALLAAPVGAVLTTLIGVFVGSIVSRRAQDRHWIREQQAAACVRVLRESSSVLVDLSDMDRNRPDDIPQGVLAPTTVDWRPWGEALGSVNLVASRDIAAAAHAIDEQIWRFHIAIRRGLTPEENWMELRGRVVAAQGHFIAVARRHLSLTGEPLQRLDGRPAPDDPIWQTGRL</sequence>
<evidence type="ECO:0000256" key="2">
    <source>
        <dbReference type="SAM" id="Phobius"/>
    </source>
</evidence>
<evidence type="ECO:0000256" key="1">
    <source>
        <dbReference type="SAM" id="MobiDB-lite"/>
    </source>
</evidence>
<name>A0ABP5V9U6_9ACTN</name>
<evidence type="ECO:0000313" key="4">
    <source>
        <dbReference type="Proteomes" id="UP001499986"/>
    </source>
</evidence>
<keyword evidence="2" id="KW-1133">Transmembrane helix</keyword>
<gene>
    <name evidence="3" type="ORF">GCM10010255_28920</name>
</gene>
<keyword evidence="2" id="KW-0472">Membrane</keyword>
<evidence type="ECO:0000313" key="3">
    <source>
        <dbReference type="EMBL" id="GAA2395868.1"/>
    </source>
</evidence>
<dbReference type="EMBL" id="BAAASE010000003">
    <property type="protein sequence ID" value="GAA2395868.1"/>
    <property type="molecule type" value="Genomic_DNA"/>
</dbReference>
<reference evidence="4" key="1">
    <citation type="journal article" date="2019" name="Int. J. Syst. Evol. Microbiol.">
        <title>The Global Catalogue of Microorganisms (GCM) 10K type strain sequencing project: providing services to taxonomists for standard genome sequencing and annotation.</title>
        <authorList>
            <consortium name="The Broad Institute Genomics Platform"/>
            <consortium name="The Broad Institute Genome Sequencing Center for Infectious Disease"/>
            <person name="Wu L."/>
            <person name="Ma J."/>
        </authorList>
    </citation>
    <scope>NUCLEOTIDE SEQUENCE [LARGE SCALE GENOMIC DNA]</scope>
    <source>
        <strain evidence="4">JCM 4358</strain>
    </source>
</reference>
<comment type="caution">
    <text evidence="3">The sequence shown here is derived from an EMBL/GenBank/DDBJ whole genome shotgun (WGS) entry which is preliminary data.</text>
</comment>
<accession>A0ABP5V9U6</accession>
<keyword evidence="2" id="KW-0812">Transmembrane</keyword>
<protein>
    <submittedName>
        <fullName evidence="3">Uncharacterized protein</fullName>
    </submittedName>
</protein>
<feature type="region of interest" description="Disordered" evidence="1">
    <location>
        <begin position="173"/>
        <end position="192"/>
    </location>
</feature>
<organism evidence="3 4">
    <name type="scientific">Streptomyces coeruleofuscus</name>
    <dbReference type="NCBI Taxonomy" id="66879"/>
    <lineage>
        <taxon>Bacteria</taxon>
        <taxon>Bacillati</taxon>
        <taxon>Actinomycetota</taxon>
        <taxon>Actinomycetes</taxon>
        <taxon>Kitasatosporales</taxon>
        <taxon>Streptomycetaceae</taxon>
        <taxon>Streptomyces</taxon>
    </lineage>
</organism>
<proteinExistence type="predicted"/>
<feature type="transmembrane region" description="Helical" evidence="2">
    <location>
        <begin position="20"/>
        <end position="44"/>
    </location>
</feature>